<keyword evidence="2" id="KW-0805">Transcription regulation</keyword>
<dbReference type="SMART" id="SM00733">
    <property type="entry name" value="Mterf"/>
    <property type="match status" value="5"/>
</dbReference>
<comment type="similarity">
    <text evidence="1">Belongs to the mTERF family.</text>
</comment>
<keyword evidence="2" id="KW-0804">Transcription</keyword>
<keyword evidence="2" id="KW-0806">Transcription termination</keyword>
<gene>
    <name evidence="4" type="ORF">C5167_048302</name>
</gene>
<dbReference type="FunFam" id="1.25.70.10:FF:000001">
    <property type="entry name" value="Mitochondrial transcription termination factor-like"/>
    <property type="match status" value="1"/>
</dbReference>
<dbReference type="InterPro" id="IPR003690">
    <property type="entry name" value="MTERF"/>
</dbReference>
<evidence type="ECO:0000256" key="2">
    <source>
        <dbReference type="ARBA" id="ARBA00022472"/>
    </source>
</evidence>
<dbReference type="AlphaFoldDB" id="A0A4Y7KKC7"/>
<accession>A0A4Y7KKC7</accession>
<name>A0A4Y7KKC7_PAPSO</name>
<dbReference type="Proteomes" id="UP000316621">
    <property type="component" value="Chromosome 8"/>
</dbReference>
<dbReference type="GO" id="GO:0003676">
    <property type="term" value="F:nucleic acid binding"/>
    <property type="evidence" value="ECO:0007669"/>
    <property type="project" value="InterPro"/>
</dbReference>
<organism evidence="4 5">
    <name type="scientific">Papaver somniferum</name>
    <name type="common">Opium poppy</name>
    <dbReference type="NCBI Taxonomy" id="3469"/>
    <lineage>
        <taxon>Eukaryota</taxon>
        <taxon>Viridiplantae</taxon>
        <taxon>Streptophyta</taxon>
        <taxon>Embryophyta</taxon>
        <taxon>Tracheophyta</taxon>
        <taxon>Spermatophyta</taxon>
        <taxon>Magnoliopsida</taxon>
        <taxon>Ranunculales</taxon>
        <taxon>Papaveraceae</taxon>
        <taxon>Papaveroideae</taxon>
        <taxon>Papaver</taxon>
    </lineage>
</organism>
<dbReference type="OMA" id="YPSCIEV"/>
<reference evidence="4 5" key="1">
    <citation type="journal article" date="2018" name="Science">
        <title>The opium poppy genome and morphinan production.</title>
        <authorList>
            <person name="Guo L."/>
            <person name="Winzer T."/>
            <person name="Yang X."/>
            <person name="Li Y."/>
            <person name="Ning Z."/>
            <person name="He Z."/>
            <person name="Teodor R."/>
            <person name="Lu Y."/>
            <person name="Bowser T.A."/>
            <person name="Graham I.A."/>
            <person name="Ye K."/>
        </authorList>
    </citation>
    <scope>NUCLEOTIDE SEQUENCE [LARGE SCALE GENOMIC DNA]</scope>
    <source>
        <strain evidence="5">cv. HN1</strain>
        <tissue evidence="4">Leaves</tissue>
    </source>
</reference>
<dbReference type="PANTHER" id="PTHR13068">
    <property type="entry name" value="CGI-12 PROTEIN-RELATED"/>
    <property type="match status" value="1"/>
</dbReference>
<protein>
    <submittedName>
        <fullName evidence="4">Uncharacterized protein</fullName>
    </submittedName>
</protein>
<dbReference type="Gramene" id="RZC72822">
    <property type="protein sequence ID" value="RZC72822"/>
    <property type="gene ID" value="C5167_048302"/>
</dbReference>
<evidence type="ECO:0000313" key="5">
    <source>
        <dbReference type="Proteomes" id="UP000316621"/>
    </source>
</evidence>
<keyword evidence="5" id="KW-1185">Reference proteome</keyword>
<evidence type="ECO:0000256" key="1">
    <source>
        <dbReference type="ARBA" id="ARBA00007692"/>
    </source>
</evidence>
<dbReference type="Gene3D" id="1.25.70.10">
    <property type="entry name" value="Transcription termination factor 3, mitochondrial"/>
    <property type="match status" value="1"/>
</dbReference>
<dbReference type="Pfam" id="PF02536">
    <property type="entry name" value="mTERF"/>
    <property type="match status" value="1"/>
</dbReference>
<dbReference type="InterPro" id="IPR038538">
    <property type="entry name" value="MTERF_sf"/>
</dbReference>
<dbReference type="EMBL" id="CM010722">
    <property type="protein sequence ID" value="RZC72822.1"/>
    <property type="molecule type" value="Genomic_DNA"/>
</dbReference>
<evidence type="ECO:0000313" key="4">
    <source>
        <dbReference type="EMBL" id="RZC72822.1"/>
    </source>
</evidence>
<keyword evidence="3" id="KW-0809">Transit peptide</keyword>
<dbReference type="GO" id="GO:0006353">
    <property type="term" value="P:DNA-templated transcription termination"/>
    <property type="evidence" value="ECO:0007669"/>
    <property type="project" value="UniProtKB-KW"/>
</dbReference>
<sequence>MNGGDQNPLSLCSNLTSLNPSFNLLLRISVRFISSSSSSSVDHIHSTSSSSFVVSYLMNSCGLTEKEALSASKKVNFKSTSNPDTVLTCFQGYGFTKPDISKLINKNPGFLSLNAHKTLKPKLDYLNSKDISRLEVVKVLSTNPTILGRSLENLIVPLFDSIKNIVGTDKYVFAVFRRSMGLSDKLMLNIQVLRDEGVPQSSIVKFLINGPRTLLISTGKFKDIVQEIKGMGFDPYKNAFLIAIHALAAMTKSTWETKLNAYRKWGWSEDQIQFAFMLNPICMKHSEKKISMIMDYLVNQMGISPLLIARCPNVLNYSLEKRIIPRCSVYRSLVSKGLVNKDRIRITSLLYMSDKSFLDKFVIKYEEEAPELMKDLVAVMDAEDT</sequence>
<evidence type="ECO:0000256" key="3">
    <source>
        <dbReference type="ARBA" id="ARBA00022946"/>
    </source>
</evidence>
<proteinExistence type="inferred from homology"/>
<dbReference type="PANTHER" id="PTHR13068:SF166">
    <property type="entry name" value="TRANSCRIPTION TERMINATION FACTOR MTERF15, MITOCHONDRIAL-LIKE"/>
    <property type="match status" value="1"/>
</dbReference>